<evidence type="ECO:0000256" key="5">
    <source>
        <dbReference type="SAM" id="MobiDB-lite"/>
    </source>
</evidence>
<evidence type="ECO:0000256" key="3">
    <source>
        <dbReference type="ARBA" id="ARBA00022741"/>
    </source>
</evidence>
<sequence>MVPIRMNNNKRVVLCRMKTLFTSQSQSFHSLTPKGDIQHQLSPEMTSHYSDSQDRTDLSKWKALDARELGITSSMISQQSRVILDLLRRKGFDSYLVGGCVRDLLLKRTPKDFDVITTAELTEVRKHFRRLGRAEVVGRRFPVCLVHINGSIVEVTSFDTVARTSIGKAPNLYSILPKFSNKKDLIRCKNSLRRDFTINSLFYDPFANKIYDYANGMADLKSLKLETVIPAQVSFEEDPGRILRGFRIAARLGLSLSRETEAALRACSSLVKSLDKNKLMIELNYMLSYGAAEPSLRLLWKFKLLDFLLPLHAAYLDEQSNKEDAHTSNMLMKLFCHLDNLVACGQPSDCTLWIGLLVFHLALVNNPQDAVVVWTFASVLYHGEWGKGVKFAKERIEMCINFAPEIMKSNVYKSDEEIAKAVTKLASLVMNSIPALVENNICVQFMSRYPSFPRSGIVFVPRKAGKHVSELFKVLVNGIQFYRSERKSSKINYNMLGKGHLPEARYVFGKIVLETMNSGIVGDVKDFEAAKCHLKTEGAKEIDQLQLSDPVNHQLVAKKNKRRVSSTPNPEHNQEKIKKQKLVENGGTPVQKMGKGNHELFMKLEYKETNEEHQKVDLSMKDSGARKKKYHRKQLINDRNQSGITSKSSLDKAKHVKMVEQNRCTPTQSTVSKNHQVTADNCNIRVDAKTTKESDLKKNLHLSADEDFKKKGQQPPKRKQSRSTLSSLFK</sequence>
<feature type="region of interest" description="Disordered" evidence="5">
    <location>
        <begin position="610"/>
        <end position="653"/>
    </location>
</feature>
<feature type="region of interest" description="Disordered" evidence="5">
    <location>
        <begin position="691"/>
        <end position="730"/>
    </location>
</feature>
<dbReference type="Pfam" id="PF12627">
    <property type="entry name" value="PolyA_pol_RNAbd"/>
    <property type="match status" value="1"/>
</dbReference>
<evidence type="ECO:0000256" key="4">
    <source>
        <dbReference type="RuleBase" id="RU003953"/>
    </source>
</evidence>
<evidence type="ECO:0000313" key="6">
    <source>
        <dbReference type="EMBL" id="KAE9606594.1"/>
    </source>
</evidence>
<evidence type="ECO:0000256" key="1">
    <source>
        <dbReference type="ARBA" id="ARBA00007265"/>
    </source>
</evidence>
<keyword evidence="2 4" id="KW-0808">Transferase</keyword>
<dbReference type="GO" id="GO:0016779">
    <property type="term" value="F:nucleotidyltransferase activity"/>
    <property type="evidence" value="ECO:0007669"/>
    <property type="project" value="UniProtKB-KW"/>
</dbReference>
<reference evidence="7" key="1">
    <citation type="journal article" date="2020" name="Nat. Commun.">
        <title>Genome sequence of the cluster root forming white lupin.</title>
        <authorList>
            <person name="Hufnagel B."/>
            <person name="Marques A."/>
            <person name="Soriano A."/>
            <person name="Marques L."/>
            <person name="Divol F."/>
            <person name="Doumas P."/>
            <person name="Sallet E."/>
            <person name="Mancinotti D."/>
            <person name="Carrere S."/>
            <person name="Marande W."/>
            <person name="Arribat S."/>
            <person name="Keller J."/>
            <person name="Huneau C."/>
            <person name="Blein T."/>
            <person name="Aime D."/>
            <person name="Laguerre M."/>
            <person name="Taylor J."/>
            <person name="Schubert V."/>
            <person name="Nelson M."/>
            <person name="Geu-Flores F."/>
            <person name="Crespi M."/>
            <person name="Gallardo-Guerrero K."/>
            <person name="Delaux P.-M."/>
            <person name="Salse J."/>
            <person name="Berges H."/>
            <person name="Guyot R."/>
            <person name="Gouzy J."/>
            <person name="Peret B."/>
        </authorList>
    </citation>
    <scope>NUCLEOTIDE SEQUENCE [LARGE SCALE GENOMIC DNA]</scope>
    <source>
        <strain evidence="7">cv. Amiga</strain>
    </source>
</reference>
<dbReference type="Gene3D" id="3.30.460.10">
    <property type="entry name" value="Beta Polymerase, domain 2"/>
    <property type="match status" value="1"/>
</dbReference>
<dbReference type="Proteomes" id="UP000447434">
    <property type="component" value="Chromosome 9"/>
</dbReference>
<keyword evidence="4" id="KW-0694">RNA-binding</keyword>
<dbReference type="Gene3D" id="1.10.3090.10">
    <property type="entry name" value="cca-adding enzyme, domain 2"/>
    <property type="match status" value="1"/>
</dbReference>
<dbReference type="InterPro" id="IPR052191">
    <property type="entry name" value="tRNA_ntf/polyA_polymerase_I"/>
</dbReference>
<evidence type="ECO:0000256" key="2">
    <source>
        <dbReference type="ARBA" id="ARBA00022679"/>
    </source>
</evidence>
<feature type="compositionally biased region" description="Polar residues" evidence="5">
    <location>
        <begin position="637"/>
        <end position="648"/>
    </location>
</feature>
<dbReference type="CDD" id="cd05398">
    <property type="entry name" value="NT_ClassII-CCAase"/>
    <property type="match status" value="1"/>
</dbReference>
<dbReference type="SUPFAM" id="SSF81891">
    <property type="entry name" value="Poly A polymerase C-terminal region-like"/>
    <property type="match status" value="1"/>
</dbReference>
<keyword evidence="6" id="KW-0548">Nucleotidyltransferase</keyword>
<dbReference type="InterPro" id="IPR002646">
    <property type="entry name" value="PolA_pol_head_dom"/>
</dbReference>
<feature type="compositionally biased region" description="Basic and acidic residues" evidence="5">
    <location>
        <begin position="691"/>
        <end position="710"/>
    </location>
</feature>
<dbReference type="AlphaFoldDB" id="A0A6A4PZA1"/>
<evidence type="ECO:0000313" key="7">
    <source>
        <dbReference type="Proteomes" id="UP000447434"/>
    </source>
</evidence>
<dbReference type="PANTHER" id="PTHR43051">
    <property type="entry name" value="POLYNUCLEOTIDE ADENYLYLTRANSFERASE FAMILY PROTEIN"/>
    <property type="match status" value="1"/>
</dbReference>
<dbReference type="OrthoDB" id="445712at2759"/>
<accession>A0A6A4PZA1</accession>
<dbReference type="GO" id="GO:0003723">
    <property type="term" value="F:RNA binding"/>
    <property type="evidence" value="ECO:0007669"/>
    <property type="project" value="UniProtKB-KW"/>
</dbReference>
<dbReference type="GO" id="GO:0001680">
    <property type="term" value="P:tRNA 3'-terminal CCA addition"/>
    <property type="evidence" value="ECO:0007669"/>
    <property type="project" value="UniProtKB-ARBA"/>
</dbReference>
<protein>
    <submittedName>
        <fullName evidence="6">Putative polynucleotide adenylyltransferase</fullName>
    </submittedName>
</protein>
<comment type="similarity">
    <text evidence="1 4">Belongs to the tRNA nucleotidyltransferase/poly(A) polymerase family.</text>
</comment>
<keyword evidence="7" id="KW-1185">Reference proteome</keyword>
<feature type="compositionally biased region" description="Basic and acidic residues" evidence="5">
    <location>
        <begin position="610"/>
        <end position="625"/>
    </location>
</feature>
<feature type="region of interest" description="Disordered" evidence="5">
    <location>
        <begin position="559"/>
        <end position="594"/>
    </location>
</feature>
<dbReference type="GO" id="GO:0000166">
    <property type="term" value="F:nucleotide binding"/>
    <property type="evidence" value="ECO:0007669"/>
    <property type="project" value="UniProtKB-KW"/>
</dbReference>
<dbReference type="InterPro" id="IPR043519">
    <property type="entry name" value="NT_sf"/>
</dbReference>
<dbReference type="InterPro" id="IPR032828">
    <property type="entry name" value="PolyA_RNA-bd"/>
</dbReference>
<dbReference type="SUPFAM" id="SSF81301">
    <property type="entry name" value="Nucleotidyltransferase"/>
    <property type="match status" value="1"/>
</dbReference>
<comment type="caution">
    <text evidence="6">The sequence shown here is derived from an EMBL/GenBank/DDBJ whole genome shotgun (WGS) entry which is preliminary data.</text>
</comment>
<dbReference type="Pfam" id="PF01743">
    <property type="entry name" value="PolyA_pol"/>
    <property type="match status" value="1"/>
</dbReference>
<organism evidence="6 7">
    <name type="scientific">Lupinus albus</name>
    <name type="common">White lupine</name>
    <name type="synonym">Lupinus termis</name>
    <dbReference type="NCBI Taxonomy" id="3870"/>
    <lineage>
        <taxon>Eukaryota</taxon>
        <taxon>Viridiplantae</taxon>
        <taxon>Streptophyta</taxon>
        <taxon>Embryophyta</taxon>
        <taxon>Tracheophyta</taxon>
        <taxon>Spermatophyta</taxon>
        <taxon>Magnoliopsida</taxon>
        <taxon>eudicotyledons</taxon>
        <taxon>Gunneridae</taxon>
        <taxon>Pentapetalae</taxon>
        <taxon>rosids</taxon>
        <taxon>fabids</taxon>
        <taxon>Fabales</taxon>
        <taxon>Fabaceae</taxon>
        <taxon>Papilionoideae</taxon>
        <taxon>50 kb inversion clade</taxon>
        <taxon>genistoids sensu lato</taxon>
        <taxon>core genistoids</taxon>
        <taxon>Genisteae</taxon>
        <taxon>Lupinus</taxon>
    </lineage>
</organism>
<proteinExistence type="inferred from homology"/>
<keyword evidence="3" id="KW-0547">Nucleotide-binding</keyword>
<gene>
    <name evidence="6" type="ORF">Lalb_Chr09g0321271</name>
</gene>
<dbReference type="EMBL" id="WOCE01000009">
    <property type="protein sequence ID" value="KAE9606594.1"/>
    <property type="molecule type" value="Genomic_DNA"/>
</dbReference>
<name>A0A6A4PZA1_LUPAL</name>
<dbReference type="PANTHER" id="PTHR43051:SF1">
    <property type="entry name" value="POLYNUCLEOTIDE ADENYLYLTRANSFERASE FAMILY PROTEIN"/>
    <property type="match status" value="1"/>
</dbReference>